<dbReference type="InterPro" id="IPR002737">
    <property type="entry name" value="MEMO1_fam"/>
</dbReference>
<organism evidence="4 5">
    <name type="scientific">Maridesulfovibrio ferrireducens</name>
    <dbReference type="NCBI Taxonomy" id="246191"/>
    <lineage>
        <taxon>Bacteria</taxon>
        <taxon>Pseudomonadati</taxon>
        <taxon>Thermodesulfobacteriota</taxon>
        <taxon>Desulfovibrionia</taxon>
        <taxon>Desulfovibrionales</taxon>
        <taxon>Desulfovibrionaceae</taxon>
        <taxon>Maridesulfovibrio</taxon>
    </lineage>
</organism>
<accession>A0A1G9J820</accession>
<dbReference type="NCBIfam" id="TIGR04336">
    <property type="entry name" value="AmmeMemoSam_B"/>
    <property type="match status" value="1"/>
</dbReference>
<dbReference type="Pfam" id="PF01875">
    <property type="entry name" value="Memo"/>
    <property type="match status" value="1"/>
</dbReference>
<name>A0A1G9J820_9BACT</name>
<dbReference type="RefSeq" id="WP_092161955.1">
    <property type="nucleotide sequence ID" value="NZ_FNGA01000004.1"/>
</dbReference>
<keyword evidence="5" id="KW-1185">Reference proteome</keyword>
<dbReference type="PANTHER" id="PTHR11060">
    <property type="entry name" value="PROTEIN MEMO1"/>
    <property type="match status" value="1"/>
</dbReference>
<sequence length="270" mass="28820">MDRKPIVAGRFYTDNPQELKTEVEQYTGPRKKKSKPPYDKLVMLPHAGYVFSGGTCGKTLAEASLAPIVILLGPNHTGLGAPLSVWSTGCWNFPGGKLDVDESLAAQLLESGAGFVSNEAAHTREHSLEVLIPFLHHVNPAIKIVPVCVSESAPKSLKKAGEALAEIIERSSKPVSIVVSSDMSHFITAEMAKKLDSIALEAVIRMDPEGFYSAVSTNNISMCGVLPMTLGMYAAQKNGAVRGKLLDYTNSGKVTGDYESVVAYAGVIIS</sequence>
<reference evidence="5" key="1">
    <citation type="submission" date="2016-10" db="EMBL/GenBank/DDBJ databases">
        <authorList>
            <person name="Varghese N."/>
            <person name="Submissions S."/>
        </authorList>
    </citation>
    <scope>NUCLEOTIDE SEQUENCE [LARGE SCALE GENOMIC DNA]</scope>
    <source>
        <strain evidence="5">DSM 16995</strain>
    </source>
</reference>
<evidence type="ECO:0000256" key="2">
    <source>
        <dbReference type="HAMAP-Rule" id="MF_00055"/>
    </source>
</evidence>
<dbReference type="HAMAP" id="MF_00055">
    <property type="entry name" value="MEMO1"/>
    <property type="match status" value="1"/>
</dbReference>
<evidence type="ECO:0000313" key="4">
    <source>
        <dbReference type="EMBL" id="SDL33737.1"/>
    </source>
</evidence>
<proteinExistence type="inferred from homology"/>
<dbReference type="PANTHER" id="PTHR11060:SF0">
    <property type="entry name" value="PROTEIN MEMO1"/>
    <property type="match status" value="1"/>
</dbReference>
<evidence type="ECO:0000256" key="1">
    <source>
        <dbReference type="ARBA" id="ARBA00006315"/>
    </source>
</evidence>
<dbReference type="Proteomes" id="UP000199053">
    <property type="component" value="Unassembled WGS sequence"/>
</dbReference>
<protein>
    <recommendedName>
        <fullName evidence="2">MEMO1 family protein SAMN05660337_2691</fullName>
    </recommendedName>
</protein>
<feature type="region of interest" description="Disordered" evidence="3">
    <location>
        <begin position="18"/>
        <end position="37"/>
    </location>
</feature>
<evidence type="ECO:0000313" key="5">
    <source>
        <dbReference type="Proteomes" id="UP000199053"/>
    </source>
</evidence>
<dbReference type="Gene3D" id="3.40.830.10">
    <property type="entry name" value="LigB-like"/>
    <property type="match status" value="1"/>
</dbReference>
<dbReference type="STRING" id="246191.SAMN05660337_2691"/>
<comment type="similarity">
    <text evidence="1 2">Belongs to the MEMO1 family.</text>
</comment>
<dbReference type="AlphaFoldDB" id="A0A1G9J820"/>
<dbReference type="CDD" id="cd07361">
    <property type="entry name" value="MEMO_like"/>
    <property type="match status" value="1"/>
</dbReference>
<evidence type="ECO:0000256" key="3">
    <source>
        <dbReference type="SAM" id="MobiDB-lite"/>
    </source>
</evidence>
<dbReference type="OrthoDB" id="9785549at2"/>
<dbReference type="EMBL" id="FNGA01000004">
    <property type="protein sequence ID" value="SDL33737.1"/>
    <property type="molecule type" value="Genomic_DNA"/>
</dbReference>
<gene>
    <name evidence="4" type="ORF">SAMN05660337_2691</name>
</gene>